<comment type="subcellular location">
    <subcellularLocation>
        <location evidence="4">Secreted</location>
    </subcellularLocation>
    <subcellularLocation>
        <location evidence="4">Bacterial flagellum</location>
    </subcellularLocation>
</comment>
<dbReference type="AlphaFoldDB" id="A0A1I1KZM8"/>
<dbReference type="InterPro" id="IPR001492">
    <property type="entry name" value="Flagellin"/>
</dbReference>
<reference evidence="7 8" key="1">
    <citation type="submission" date="2016-10" db="EMBL/GenBank/DDBJ databases">
        <authorList>
            <person name="de Groot N.N."/>
        </authorList>
    </citation>
    <scope>NUCLEOTIDE SEQUENCE [LARGE SCALE GENOMIC DNA]</scope>
    <source>
        <strain evidence="7 8">DSM 6059</strain>
    </source>
</reference>
<dbReference type="SUPFAM" id="SSF64518">
    <property type="entry name" value="Phase 1 flagellin"/>
    <property type="match status" value="1"/>
</dbReference>
<comment type="similarity">
    <text evidence="1 4">Belongs to the bacterial flagellin family.</text>
</comment>
<evidence type="ECO:0000259" key="6">
    <source>
        <dbReference type="Pfam" id="PF00700"/>
    </source>
</evidence>
<dbReference type="PANTHER" id="PTHR42792">
    <property type="entry name" value="FLAGELLIN"/>
    <property type="match status" value="1"/>
</dbReference>
<dbReference type="PANTHER" id="PTHR42792:SF2">
    <property type="entry name" value="FLAGELLIN"/>
    <property type="match status" value="1"/>
</dbReference>
<evidence type="ECO:0000259" key="5">
    <source>
        <dbReference type="Pfam" id="PF00669"/>
    </source>
</evidence>
<keyword evidence="7" id="KW-0966">Cell projection</keyword>
<feature type="domain" description="Flagellin N-terminal" evidence="5">
    <location>
        <begin position="11"/>
        <end position="124"/>
    </location>
</feature>
<dbReference type="InterPro" id="IPR001029">
    <property type="entry name" value="Flagellin_N"/>
</dbReference>
<evidence type="ECO:0000256" key="3">
    <source>
        <dbReference type="ARBA" id="ARBA00023143"/>
    </source>
</evidence>
<keyword evidence="7" id="KW-0282">Flagellum</keyword>
<dbReference type="STRING" id="1123010.SAMN02745724_02162"/>
<evidence type="ECO:0000313" key="7">
    <source>
        <dbReference type="EMBL" id="SFC64198.1"/>
    </source>
</evidence>
<dbReference type="PRINTS" id="PR00207">
    <property type="entry name" value="FLAGELLIN"/>
</dbReference>
<gene>
    <name evidence="7" type="ORF">SAMN02745724_02162</name>
</gene>
<keyword evidence="8" id="KW-1185">Reference proteome</keyword>
<dbReference type="Pfam" id="PF00700">
    <property type="entry name" value="Flagellin_C"/>
    <property type="match status" value="1"/>
</dbReference>
<evidence type="ECO:0000313" key="8">
    <source>
        <dbReference type="Proteomes" id="UP000198862"/>
    </source>
</evidence>
<keyword evidence="3 4" id="KW-0975">Bacterial flagellum</keyword>
<evidence type="ECO:0000256" key="2">
    <source>
        <dbReference type="ARBA" id="ARBA00022525"/>
    </source>
</evidence>
<dbReference type="GO" id="GO:0005198">
    <property type="term" value="F:structural molecule activity"/>
    <property type="evidence" value="ECO:0007669"/>
    <property type="project" value="UniProtKB-UniRule"/>
</dbReference>
<evidence type="ECO:0000256" key="4">
    <source>
        <dbReference type="RuleBase" id="RU362073"/>
    </source>
</evidence>
<feature type="domain" description="Flagellin C-terminal" evidence="6">
    <location>
        <begin position="145"/>
        <end position="212"/>
    </location>
</feature>
<sequence length="229" mass="24542">MKFSVGQPTSMMSFIDVQSKKREEQSEKLASGLKINSASDDAAGLQLSNRLTSQIEGLNRLVGNAQDKINANNVADAQLSSITDTLQRANELSIQSGNPLYSNSAVQAEFDQLTEEINLVAEQALGQSNFISGLDANDPSATQTVISDALSNIGEQATSIGAQSNGLSSQIATYEVTSINSSASRSRILDTDYAQETSEQQKNNLLLQASLIVKKSDEERKGLLINQLV</sequence>
<accession>A0A1I1KZM8</accession>
<dbReference type="OrthoDB" id="9796789at2"/>
<dbReference type="EMBL" id="FOLO01000014">
    <property type="protein sequence ID" value="SFC64198.1"/>
    <property type="molecule type" value="Genomic_DNA"/>
</dbReference>
<dbReference type="InterPro" id="IPR046358">
    <property type="entry name" value="Flagellin_C"/>
</dbReference>
<comment type="function">
    <text evidence="4">Flagellin is the subunit protein which polymerizes to form the filaments of bacterial flagella.</text>
</comment>
<protein>
    <recommendedName>
        <fullName evidence="4">Flagellin</fullName>
    </recommendedName>
</protein>
<name>A0A1I1KZM8_9GAMM</name>
<organism evidence="7 8">
    <name type="scientific">Pseudoalteromonas denitrificans DSM 6059</name>
    <dbReference type="NCBI Taxonomy" id="1123010"/>
    <lineage>
        <taxon>Bacteria</taxon>
        <taxon>Pseudomonadati</taxon>
        <taxon>Pseudomonadota</taxon>
        <taxon>Gammaproteobacteria</taxon>
        <taxon>Alteromonadales</taxon>
        <taxon>Pseudoalteromonadaceae</taxon>
        <taxon>Pseudoalteromonas</taxon>
    </lineage>
</organism>
<dbReference type="GO" id="GO:0005576">
    <property type="term" value="C:extracellular region"/>
    <property type="evidence" value="ECO:0007669"/>
    <property type="project" value="UniProtKB-SubCell"/>
</dbReference>
<keyword evidence="7" id="KW-0969">Cilium</keyword>
<dbReference type="GO" id="GO:0009288">
    <property type="term" value="C:bacterial-type flagellum"/>
    <property type="evidence" value="ECO:0007669"/>
    <property type="project" value="UniProtKB-SubCell"/>
</dbReference>
<keyword evidence="2 4" id="KW-0964">Secreted</keyword>
<proteinExistence type="inferred from homology"/>
<dbReference type="Proteomes" id="UP000198862">
    <property type="component" value="Unassembled WGS sequence"/>
</dbReference>
<evidence type="ECO:0000256" key="1">
    <source>
        <dbReference type="ARBA" id="ARBA00005709"/>
    </source>
</evidence>
<dbReference type="Pfam" id="PF00669">
    <property type="entry name" value="Flagellin_N"/>
    <property type="match status" value="1"/>
</dbReference>
<dbReference type="RefSeq" id="WP_091983541.1">
    <property type="nucleotide sequence ID" value="NZ_FOLO01000014.1"/>
</dbReference>
<dbReference type="Gene3D" id="1.20.1330.10">
    <property type="entry name" value="f41 fragment of flagellin, N-terminal domain"/>
    <property type="match status" value="2"/>
</dbReference>